<organism evidence="2 3">
    <name type="scientific">Allomyces macrogynus (strain ATCC 38327)</name>
    <name type="common">Allomyces javanicus var. macrogynus</name>
    <dbReference type="NCBI Taxonomy" id="578462"/>
    <lineage>
        <taxon>Eukaryota</taxon>
        <taxon>Fungi</taxon>
        <taxon>Fungi incertae sedis</taxon>
        <taxon>Blastocladiomycota</taxon>
        <taxon>Blastocladiomycetes</taxon>
        <taxon>Blastocladiales</taxon>
        <taxon>Blastocladiaceae</taxon>
        <taxon>Allomyces</taxon>
    </lineage>
</organism>
<reference evidence="3" key="2">
    <citation type="submission" date="2009-11" db="EMBL/GenBank/DDBJ databases">
        <title>The Genome Sequence of Allomyces macrogynus strain ATCC 38327.</title>
        <authorList>
            <consortium name="The Broad Institute Genome Sequencing Platform"/>
            <person name="Russ C."/>
            <person name="Cuomo C."/>
            <person name="Shea T."/>
            <person name="Young S.K."/>
            <person name="Zeng Q."/>
            <person name="Koehrsen M."/>
            <person name="Haas B."/>
            <person name="Borodovsky M."/>
            <person name="Guigo R."/>
            <person name="Alvarado L."/>
            <person name="Berlin A."/>
            <person name="Borenstein D."/>
            <person name="Chen Z."/>
            <person name="Engels R."/>
            <person name="Freedman E."/>
            <person name="Gellesch M."/>
            <person name="Goldberg J."/>
            <person name="Griggs A."/>
            <person name="Gujja S."/>
            <person name="Heiman D."/>
            <person name="Hepburn T."/>
            <person name="Howarth C."/>
            <person name="Jen D."/>
            <person name="Larson L."/>
            <person name="Lewis B."/>
            <person name="Mehta T."/>
            <person name="Park D."/>
            <person name="Pearson M."/>
            <person name="Roberts A."/>
            <person name="Saif S."/>
            <person name="Shenoy N."/>
            <person name="Sisk P."/>
            <person name="Stolte C."/>
            <person name="Sykes S."/>
            <person name="Walk T."/>
            <person name="White J."/>
            <person name="Yandava C."/>
            <person name="Burger G."/>
            <person name="Gray M.W."/>
            <person name="Holland P.W.H."/>
            <person name="King N."/>
            <person name="Lang F.B.F."/>
            <person name="Roger A.J."/>
            <person name="Ruiz-Trillo I."/>
            <person name="Lander E."/>
            <person name="Nusbaum C."/>
        </authorList>
    </citation>
    <scope>NUCLEOTIDE SEQUENCE [LARGE SCALE GENOMIC DNA]</scope>
    <source>
        <strain evidence="3">ATCC 38327</strain>
    </source>
</reference>
<dbReference type="AlphaFoldDB" id="A0A0L0SIG2"/>
<name>A0A0L0SIG2_ALLM3</name>
<dbReference type="VEuPathDB" id="FungiDB:AMAG_18845"/>
<evidence type="ECO:0000313" key="2">
    <source>
        <dbReference type="EMBL" id="KNE62311.1"/>
    </source>
</evidence>
<keyword evidence="3" id="KW-1185">Reference proteome</keyword>
<accession>A0A0L0SIG2</accession>
<dbReference type="Proteomes" id="UP000054350">
    <property type="component" value="Unassembled WGS sequence"/>
</dbReference>
<evidence type="ECO:0000313" key="3">
    <source>
        <dbReference type="Proteomes" id="UP000054350"/>
    </source>
</evidence>
<evidence type="ECO:0000256" key="1">
    <source>
        <dbReference type="SAM" id="MobiDB-lite"/>
    </source>
</evidence>
<feature type="region of interest" description="Disordered" evidence="1">
    <location>
        <begin position="1"/>
        <end position="30"/>
    </location>
</feature>
<gene>
    <name evidence="2" type="ORF">AMAG_18845</name>
</gene>
<dbReference type="EMBL" id="GG745340">
    <property type="protein sequence ID" value="KNE62311.1"/>
    <property type="molecule type" value="Genomic_DNA"/>
</dbReference>
<proteinExistence type="predicted"/>
<reference evidence="2 3" key="1">
    <citation type="submission" date="2009-11" db="EMBL/GenBank/DDBJ databases">
        <title>Annotation of Allomyces macrogynus ATCC 38327.</title>
        <authorList>
            <consortium name="The Broad Institute Genome Sequencing Platform"/>
            <person name="Russ C."/>
            <person name="Cuomo C."/>
            <person name="Burger G."/>
            <person name="Gray M.W."/>
            <person name="Holland P.W.H."/>
            <person name="King N."/>
            <person name="Lang F.B.F."/>
            <person name="Roger A.J."/>
            <person name="Ruiz-Trillo I."/>
            <person name="Young S.K."/>
            <person name="Zeng Q."/>
            <person name="Gargeya S."/>
            <person name="Fitzgerald M."/>
            <person name="Haas B."/>
            <person name="Abouelleil A."/>
            <person name="Alvarado L."/>
            <person name="Arachchi H.M."/>
            <person name="Berlin A."/>
            <person name="Chapman S.B."/>
            <person name="Gearin G."/>
            <person name="Goldberg J."/>
            <person name="Griggs A."/>
            <person name="Gujja S."/>
            <person name="Hansen M."/>
            <person name="Heiman D."/>
            <person name="Howarth C."/>
            <person name="Larimer J."/>
            <person name="Lui A."/>
            <person name="MacDonald P.J.P."/>
            <person name="McCowen C."/>
            <person name="Montmayeur A."/>
            <person name="Murphy C."/>
            <person name="Neiman D."/>
            <person name="Pearson M."/>
            <person name="Priest M."/>
            <person name="Roberts A."/>
            <person name="Saif S."/>
            <person name="Shea T."/>
            <person name="Sisk P."/>
            <person name="Stolte C."/>
            <person name="Sykes S."/>
            <person name="Wortman J."/>
            <person name="Nusbaum C."/>
            <person name="Birren B."/>
        </authorList>
    </citation>
    <scope>NUCLEOTIDE SEQUENCE [LARGE SCALE GENOMIC DNA]</scope>
    <source>
        <strain evidence="2 3">ATCC 38327</strain>
    </source>
</reference>
<protein>
    <submittedName>
        <fullName evidence="2">Uncharacterized protein</fullName>
    </submittedName>
</protein>
<sequence length="124" mass="14587">MTAPRRNYASPHQQTCSHRIHSPPPHTVRPCRLSPTRLTRRHCLATHASVLRQLFVLDRARHRHVWRTHDLVVVGAALRQTRRWQRANYNESDDAEGKVLVGGRRRGSGSGWMVLRVHLWRRRR</sequence>